<gene>
    <name evidence="3" type="ORF">CIL05_13685</name>
</gene>
<dbReference type="Proteomes" id="UP000218887">
    <property type="component" value="Unassembled WGS sequence"/>
</dbReference>
<name>A0A2A2ICJ5_9BACI</name>
<protein>
    <submittedName>
        <fullName evidence="3">Uncharacterized protein</fullName>
    </submittedName>
</protein>
<dbReference type="OrthoDB" id="2692154at2"/>
<dbReference type="EMBL" id="NPOA01000009">
    <property type="protein sequence ID" value="PAV29026.1"/>
    <property type="molecule type" value="Genomic_DNA"/>
</dbReference>
<evidence type="ECO:0000256" key="1">
    <source>
        <dbReference type="SAM" id="MobiDB-lite"/>
    </source>
</evidence>
<keyword evidence="4" id="KW-1185">Reference proteome</keyword>
<sequence length="171" mass="19184">MEGLFGLFEALASNFFIVIIIIAGIIGFFRDNSAKQKEKQQRKPNNVPRPTATPSGGNKPRQRVYNDNQTDKKVYTTSIEEQQNAQMEQLANRYKTSANRAMNKLPHDAIIGDTLREPDKGELSQSQESLKRQIGSNLNKKGLVNGIIMSEVLGPPRASKPYRSVIGQRRK</sequence>
<organism evidence="3 4">
    <name type="scientific">Virgibacillus profundi</name>
    <dbReference type="NCBI Taxonomy" id="2024555"/>
    <lineage>
        <taxon>Bacteria</taxon>
        <taxon>Bacillati</taxon>
        <taxon>Bacillota</taxon>
        <taxon>Bacilli</taxon>
        <taxon>Bacillales</taxon>
        <taxon>Bacillaceae</taxon>
        <taxon>Virgibacillus</taxon>
    </lineage>
</organism>
<dbReference type="RefSeq" id="WP_095656117.1">
    <property type="nucleotide sequence ID" value="NZ_NPOA01000009.1"/>
</dbReference>
<accession>A0A2A2ICJ5</accession>
<reference evidence="3 4" key="1">
    <citation type="submission" date="2017-08" db="EMBL/GenBank/DDBJ databases">
        <title>Virgibacillus indicus sp. nov. and Virgibacillus profoundi sp. nov, two moderately halophilic bacteria isolated from marine sediment by using the Microfluidic Streak Plate.</title>
        <authorList>
            <person name="Xu B."/>
            <person name="Hu B."/>
            <person name="Wang J."/>
            <person name="Zhu Y."/>
            <person name="Huang L."/>
            <person name="Du W."/>
            <person name="Huang Y."/>
        </authorList>
    </citation>
    <scope>NUCLEOTIDE SEQUENCE [LARGE SCALE GENOMIC DNA]</scope>
    <source>
        <strain evidence="3 4">IO3-P3-H5</strain>
    </source>
</reference>
<dbReference type="AlphaFoldDB" id="A0A2A2ICJ5"/>
<feature type="region of interest" description="Disordered" evidence="1">
    <location>
        <begin position="36"/>
        <end position="72"/>
    </location>
</feature>
<keyword evidence="2" id="KW-1133">Transmembrane helix</keyword>
<evidence type="ECO:0000313" key="4">
    <source>
        <dbReference type="Proteomes" id="UP000218887"/>
    </source>
</evidence>
<keyword evidence="2" id="KW-0472">Membrane</keyword>
<proteinExistence type="predicted"/>
<evidence type="ECO:0000313" key="3">
    <source>
        <dbReference type="EMBL" id="PAV29026.1"/>
    </source>
</evidence>
<feature type="transmembrane region" description="Helical" evidence="2">
    <location>
        <begin position="6"/>
        <end position="29"/>
    </location>
</feature>
<keyword evidence="2" id="KW-0812">Transmembrane</keyword>
<comment type="caution">
    <text evidence="3">The sequence shown here is derived from an EMBL/GenBank/DDBJ whole genome shotgun (WGS) entry which is preliminary data.</text>
</comment>
<evidence type="ECO:0000256" key="2">
    <source>
        <dbReference type="SAM" id="Phobius"/>
    </source>
</evidence>